<evidence type="ECO:0000313" key="1">
    <source>
        <dbReference type="EMBL" id="MDL5159384.1"/>
    </source>
</evidence>
<dbReference type="EMBL" id="JASVWF010000007">
    <property type="protein sequence ID" value="MDL5159384.1"/>
    <property type="molecule type" value="Genomic_DNA"/>
</dbReference>
<organism evidence="1 2">
    <name type="scientific">Actinomycetospora termitidis</name>
    <dbReference type="NCBI Taxonomy" id="3053470"/>
    <lineage>
        <taxon>Bacteria</taxon>
        <taxon>Bacillati</taxon>
        <taxon>Actinomycetota</taxon>
        <taxon>Actinomycetes</taxon>
        <taxon>Pseudonocardiales</taxon>
        <taxon>Pseudonocardiaceae</taxon>
        <taxon>Actinomycetospora</taxon>
    </lineage>
</organism>
<gene>
    <name evidence="1" type="ORF">QRT03_25685</name>
</gene>
<reference evidence="1 2" key="1">
    <citation type="submission" date="2023-06" db="EMBL/GenBank/DDBJ databases">
        <title>Actinomycetospora Odt1-22.</title>
        <authorList>
            <person name="Supong K."/>
        </authorList>
    </citation>
    <scope>NUCLEOTIDE SEQUENCE [LARGE SCALE GENOMIC DNA]</scope>
    <source>
        <strain evidence="1 2">Odt1-22</strain>
    </source>
</reference>
<proteinExistence type="predicted"/>
<protein>
    <submittedName>
        <fullName evidence="1">Uncharacterized protein</fullName>
    </submittedName>
</protein>
<accession>A0ABT7MFE5</accession>
<sequence>MLSAARELAELGPHEYQAQEDGMVELREAWARLEQSLPGATNLFAARDIDAGQGA</sequence>
<name>A0ABT7MFE5_9PSEU</name>
<dbReference type="RefSeq" id="WP_286055968.1">
    <property type="nucleotide sequence ID" value="NZ_JASVWF010000007.1"/>
</dbReference>
<keyword evidence="2" id="KW-1185">Reference proteome</keyword>
<dbReference type="Proteomes" id="UP001231924">
    <property type="component" value="Unassembled WGS sequence"/>
</dbReference>
<comment type="caution">
    <text evidence="1">The sequence shown here is derived from an EMBL/GenBank/DDBJ whole genome shotgun (WGS) entry which is preliminary data.</text>
</comment>
<evidence type="ECO:0000313" key="2">
    <source>
        <dbReference type="Proteomes" id="UP001231924"/>
    </source>
</evidence>